<evidence type="ECO:0000313" key="1">
    <source>
        <dbReference type="EMBL" id="EGW08852.1"/>
    </source>
</evidence>
<name>G3HD74_CRIGR</name>
<proteinExistence type="predicted"/>
<protein>
    <submittedName>
        <fullName evidence="1">Uncharacterized protein</fullName>
    </submittedName>
</protein>
<accession>G3HD74</accession>
<dbReference type="AlphaFoldDB" id="G3HD74"/>
<evidence type="ECO:0000313" key="2">
    <source>
        <dbReference type="Proteomes" id="UP000001075"/>
    </source>
</evidence>
<dbReference type="InParanoid" id="G3HD74"/>
<reference evidence="2" key="1">
    <citation type="journal article" date="2011" name="Nat. Biotechnol.">
        <title>The genomic sequence of the Chinese hamster ovary (CHO)-K1 cell line.</title>
        <authorList>
            <person name="Xu X."/>
            <person name="Nagarajan H."/>
            <person name="Lewis N.E."/>
            <person name="Pan S."/>
            <person name="Cai Z."/>
            <person name="Liu X."/>
            <person name="Chen W."/>
            <person name="Xie M."/>
            <person name="Wang W."/>
            <person name="Hammond S."/>
            <person name="Andersen M.R."/>
            <person name="Neff N."/>
            <person name="Passarelli B."/>
            <person name="Koh W."/>
            <person name="Fan H.C."/>
            <person name="Wang J."/>
            <person name="Gui Y."/>
            <person name="Lee K.H."/>
            <person name="Betenbaugh M.J."/>
            <person name="Quake S.R."/>
            <person name="Famili I."/>
            <person name="Palsson B.O."/>
            <person name="Wang J."/>
        </authorList>
    </citation>
    <scope>NUCLEOTIDE SEQUENCE [LARGE SCALE GENOMIC DNA]</scope>
    <source>
        <strain evidence="2">CHO K1 cell line</strain>
    </source>
</reference>
<sequence length="54" mass="5917">MRYFNPSSAGQVAVEVEFLLQLQGLVARVGRPGPFAFWATYVVCNRKVSGLATN</sequence>
<organism evidence="1 2">
    <name type="scientific">Cricetulus griseus</name>
    <name type="common">Chinese hamster</name>
    <name type="synonym">Cricetulus barabensis griseus</name>
    <dbReference type="NCBI Taxonomy" id="10029"/>
    <lineage>
        <taxon>Eukaryota</taxon>
        <taxon>Metazoa</taxon>
        <taxon>Chordata</taxon>
        <taxon>Craniata</taxon>
        <taxon>Vertebrata</taxon>
        <taxon>Euteleostomi</taxon>
        <taxon>Mammalia</taxon>
        <taxon>Eutheria</taxon>
        <taxon>Euarchontoglires</taxon>
        <taxon>Glires</taxon>
        <taxon>Rodentia</taxon>
        <taxon>Myomorpha</taxon>
        <taxon>Muroidea</taxon>
        <taxon>Cricetidae</taxon>
        <taxon>Cricetinae</taxon>
        <taxon>Cricetulus</taxon>
    </lineage>
</organism>
<dbReference type="Proteomes" id="UP000001075">
    <property type="component" value="Unassembled WGS sequence"/>
</dbReference>
<dbReference type="EMBL" id="JH000291">
    <property type="protein sequence ID" value="EGW08852.1"/>
    <property type="molecule type" value="Genomic_DNA"/>
</dbReference>
<gene>
    <name evidence="1" type="ORF">I79_008449</name>
</gene>